<dbReference type="OrthoDB" id="9770340at2"/>
<name>A0A4R0XN20_9MOLU</name>
<dbReference type="RefSeq" id="WP_131613094.1">
    <property type="nucleotide sequence ID" value="NZ_PSZP01000002.1"/>
</dbReference>
<dbReference type="PANTHER" id="PTHR39639">
    <property type="entry name" value="CHROMOSOME 16, WHOLE GENOME SHOTGUN SEQUENCE"/>
    <property type="match status" value="1"/>
</dbReference>
<sequence length="369" mass="43165">MRRAETTIMGMSILQLLNQYKNGLILFNEEYQRDFIWKDEYKHELILTIFKNFPIGTIIIYDNLLEKEVVDGMQRLSTISAFVNDLLILPNTISREIIKDNIQFIENENTKEANDILKKYFSNKNIRLKYSKLPLGLKSLFDIFQVSTTTITHTTYESVRRYFVKVQNQEKLKAGEIIRSLPNNKLVRIIREMPIKEFSEAISFNNKRSEIEKLLIAFHGIYNKKLGLNTPDKRIISYANKETEVSNLFVRRCNILFKDILSKKEEIINSSSIKTKAELKTLFLSRILSNKTEIVEITNLIKSIKKFISDTKFVNSNSPISLEIRQEFMKNEPLKFKVTRMFKGQHSPDDVWEMVGTLNEILLSQISEV</sequence>
<evidence type="ECO:0000313" key="3">
    <source>
        <dbReference type="Proteomes" id="UP000291072"/>
    </source>
</evidence>
<reference evidence="2 3" key="1">
    <citation type="submission" date="2018-02" db="EMBL/GenBank/DDBJ databases">
        <title>Mycoplasma marinum and Mycoplasma todarodis sp. nov., moderately halophilic and psychrotolerant mycoplasmas isolated from cephalopods.</title>
        <authorList>
            <person name="Viver T."/>
        </authorList>
    </citation>
    <scope>NUCLEOTIDE SEQUENCE [LARGE SCALE GENOMIC DNA]</scope>
    <source>
        <strain evidence="2 3">5H</strain>
    </source>
</reference>
<keyword evidence="3" id="KW-1185">Reference proteome</keyword>
<accession>A0A4R0XN20</accession>
<protein>
    <recommendedName>
        <fullName evidence="1">GmrSD restriction endonucleases N-terminal domain-containing protein</fullName>
    </recommendedName>
</protein>
<proteinExistence type="predicted"/>
<feature type="domain" description="GmrSD restriction endonucleases N-terminal" evidence="1">
    <location>
        <begin position="13"/>
        <end position="180"/>
    </location>
</feature>
<organism evidence="2 3">
    <name type="scientific">Mycoplasma todarodis</name>
    <dbReference type="NCBI Taxonomy" id="1937191"/>
    <lineage>
        <taxon>Bacteria</taxon>
        <taxon>Bacillati</taxon>
        <taxon>Mycoplasmatota</taxon>
        <taxon>Mollicutes</taxon>
        <taxon>Mycoplasmataceae</taxon>
        <taxon>Mycoplasma</taxon>
    </lineage>
</organism>
<dbReference type="EMBL" id="PSZP01000002">
    <property type="protein sequence ID" value="TCG11951.1"/>
    <property type="molecule type" value="Genomic_DNA"/>
</dbReference>
<dbReference type="Pfam" id="PF03235">
    <property type="entry name" value="GmrSD_N"/>
    <property type="match status" value="1"/>
</dbReference>
<dbReference type="InterPro" id="IPR004919">
    <property type="entry name" value="GmrSD_N"/>
</dbReference>
<evidence type="ECO:0000259" key="1">
    <source>
        <dbReference type="Pfam" id="PF03235"/>
    </source>
</evidence>
<dbReference type="AlphaFoldDB" id="A0A4R0XN20"/>
<comment type="caution">
    <text evidence="2">The sequence shown here is derived from an EMBL/GenBank/DDBJ whole genome shotgun (WGS) entry which is preliminary data.</text>
</comment>
<dbReference type="Proteomes" id="UP000291072">
    <property type="component" value="Unassembled WGS sequence"/>
</dbReference>
<gene>
    <name evidence="2" type="ORF">C4B25_00405</name>
</gene>
<evidence type="ECO:0000313" key="2">
    <source>
        <dbReference type="EMBL" id="TCG11951.1"/>
    </source>
</evidence>
<dbReference type="PANTHER" id="PTHR39639:SF1">
    <property type="entry name" value="DUF262 DOMAIN-CONTAINING PROTEIN"/>
    <property type="match status" value="1"/>
</dbReference>